<keyword evidence="2" id="KW-0812">Transmembrane</keyword>
<keyword evidence="2" id="KW-0472">Membrane</keyword>
<dbReference type="GO" id="GO:0006508">
    <property type="term" value="P:proteolysis"/>
    <property type="evidence" value="ECO:0007669"/>
    <property type="project" value="UniProtKB-KW"/>
</dbReference>
<dbReference type="EMBL" id="CP060035">
    <property type="protein sequence ID" value="QOT72608.1"/>
    <property type="molecule type" value="Genomic_DNA"/>
</dbReference>
<proteinExistence type="predicted"/>
<dbReference type="SUPFAM" id="SSF50630">
    <property type="entry name" value="Acid proteases"/>
    <property type="match status" value="1"/>
</dbReference>
<dbReference type="InterPro" id="IPR001969">
    <property type="entry name" value="Aspartic_peptidase_AS"/>
</dbReference>
<evidence type="ECO:0000256" key="2">
    <source>
        <dbReference type="SAM" id="Phobius"/>
    </source>
</evidence>
<reference evidence="4 6" key="2">
    <citation type="journal article" date="2013" name="Environ. Sci. Technol.">
        <title>The 4-tert-butylphenol-utilizing bacterium Sphingobium fuliginis OMI can degrade bisphenols via phenolic ring hydroxylation and meta-cleavage pathway.</title>
        <authorList>
            <person name="Ogata Y."/>
            <person name="Goda S."/>
            <person name="Toyama T."/>
            <person name="Sei K."/>
            <person name="Ike M."/>
        </authorList>
    </citation>
    <scope>NUCLEOTIDE SEQUENCE [LARGE SCALE GENOMIC DNA]</scope>
    <source>
        <strain evidence="4 6">OMI</strain>
    </source>
</reference>
<reference evidence="4" key="3">
    <citation type="submission" date="2017-10" db="EMBL/GenBank/DDBJ databases">
        <title>Bioaugmenting a lab-scale membrane bioreactor with Sphingobium fuliginis OMI to degrade 4-tert-butylphenol.</title>
        <authorList>
            <person name="Takada K."/>
            <person name="Shiba T."/>
            <person name="Soda S."/>
            <person name="Inoue D."/>
            <person name="Miyake M."/>
            <person name="Eguchi M."/>
            <person name="Ike M."/>
        </authorList>
    </citation>
    <scope>NUCLEOTIDE SEQUENCE</scope>
    <source>
        <strain evidence="4">OMI</strain>
    </source>
</reference>
<feature type="domain" description="Peptidase A2" evidence="3">
    <location>
        <begin position="119"/>
        <end position="198"/>
    </location>
</feature>
<reference evidence="5" key="6">
    <citation type="journal article" date="2021" name="Microbiol. Resour. Announc.">
        <title>Complete Genome Sequence of Sphingobium barthaii KK22, a High-Molecular-Weight Polycyclic Aromatic Hydrocarbon-Degrading Soil Bacterium.</title>
        <authorList>
            <person name="Mori J.F."/>
            <person name="Kanaly R.A."/>
        </authorList>
    </citation>
    <scope>NUCLEOTIDE SEQUENCE</scope>
    <source>
        <strain evidence="5">KK22</strain>
    </source>
</reference>
<keyword evidence="5" id="KW-0645">Protease</keyword>
<dbReference type="AlphaFoldDB" id="A0A292ZEY6"/>
<dbReference type="CDD" id="cd05483">
    <property type="entry name" value="retropepsin_like_bacteria"/>
    <property type="match status" value="1"/>
</dbReference>
<keyword evidence="1 5" id="KW-0378">Hydrolase</keyword>
<dbReference type="Proteomes" id="UP000593663">
    <property type="component" value="Chromosome 1"/>
</dbReference>
<name>A0A292ZEY6_SPHSA</name>
<dbReference type="InterPro" id="IPR021109">
    <property type="entry name" value="Peptidase_aspartic_dom_sf"/>
</dbReference>
<dbReference type="InterPro" id="IPR034122">
    <property type="entry name" value="Retropepsin-like_bacterial"/>
</dbReference>
<dbReference type="GO" id="GO:0004190">
    <property type="term" value="F:aspartic-type endopeptidase activity"/>
    <property type="evidence" value="ECO:0007669"/>
    <property type="project" value="InterPro"/>
</dbReference>
<evidence type="ECO:0000259" key="3">
    <source>
        <dbReference type="PROSITE" id="PS50175"/>
    </source>
</evidence>
<feature type="transmembrane region" description="Helical" evidence="2">
    <location>
        <begin position="6"/>
        <end position="25"/>
    </location>
</feature>
<dbReference type="PROSITE" id="PS50175">
    <property type="entry name" value="ASP_PROT_RETROV"/>
    <property type="match status" value="1"/>
</dbReference>
<evidence type="ECO:0000256" key="1">
    <source>
        <dbReference type="ARBA" id="ARBA00022801"/>
    </source>
</evidence>
<dbReference type="EMBL" id="BEWI01000031">
    <property type="protein sequence ID" value="GAY21430.1"/>
    <property type="molecule type" value="Genomic_DNA"/>
</dbReference>
<dbReference type="InterPro" id="IPR011969">
    <property type="entry name" value="Clan_AA_Asp_peptidase_C"/>
</dbReference>
<organism evidence="4 6">
    <name type="scientific">Sphingobium fuliginis (strain ATCC 27551)</name>
    <dbReference type="NCBI Taxonomy" id="336203"/>
    <lineage>
        <taxon>Bacteria</taxon>
        <taxon>Pseudomonadati</taxon>
        <taxon>Pseudomonadota</taxon>
        <taxon>Alphaproteobacteria</taxon>
        <taxon>Sphingomonadales</taxon>
        <taxon>Sphingomonadaceae</taxon>
        <taxon>Sphingobium</taxon>
    </lineage>
</organism>
<evidence type="ECO:0000313" key="7">
    <source>
        <dbReference type="Proteomes" id="UP000593663"/>
    </source>
</evidence>
<gene>
    <name evidence="5" type="ORF">H5V43_05655</name>
    <name evidence="4" type="ORF">SFOMI_1971</name>
</gene>
<protein>
    <submittedName>
        <fullName evidence="5">TIGR02281 family clan AA aspartic protease</fullName>
        <ecNumber evidence="5">3.4.23.-</ecNumber>
    </submittedName>
</protein>
<dbReference type="NCBIfam" id="TIGR02281">
    <property type="entry name" value="clan_AA_DTGA"/>
    <property type="match status" value="1"/>
</dbReference>
<dbReference type="InterPro" id="IPR001995">
    <property type="entry name" value="Peptidase_A2_cat"/>
</dbReference>
<keyword evidence="2" id="KW-1133">Transmembrane helix</keyword>
<dbReference type="KEGG" id="sbar:H5V43_05655"/>
<accession>A0A292ZEY6</accession>
<reference evidence="7" key="5">
    <citation type="submission" date="2020-08" db="EMBL/GenBank/DDBJ databases">
        <title>Complete genome sequence of Sphingobium barthaii strain KK22, a high-molecular-weight polycyclic aromatic hydrocarbon-degrading soil bacterium.</title>
        <authorList>
            <person name="Mori J.F."/>
            <person name="Kanaly R.A."/>
        </authorList>
    </citation>
    <scope>NUCLEOTIDE SEQUENCE [LARGE SCALE GENOMIC DNA]</scope>
    <source>
        <strain evidence="7">KK22</strain>
    </source>
</reference>
<sequence>MDGDQAMSSLWYVLALVLVGSALIARRAPMGGLMRMAMLWIVIFAVLLGLFKAGEKSGLFSSRLYGAGDESPPLSTNAASTNAAPAALPSAHVEGQALRIPVAPDGHYWVEGMVNGNPTRFLIDSGASVTALSVEAARGSGLNFDLNAPGVSMMTANGKIDAKRSTIATLVVGPIRASDLDIVVSPAFGEVNVIGMNMLSRLKSWSVQNGEMVLTP</sequence>
<dbReference type="Gene3D" id="2.40.70.10">
    <property type="entry name" value="Acid Proteases"/>
    <property type="match status" value="1"/>
</dbReference>
<dbReference type="Pfam" id="PF13975">
    <property type="entry name" value="gag-asp_proteas"/>
    <property type="match status" value="1"/>
</dbReference>
<dbReference type="Proteomes" id="UP000221538">
    <property type="component" value="Unassembled WGS sequence"/>
</dbReference>
<dbReference type="RefSeq" id="WP_025548930.1">
    <property type="nucleotide sequence ID" value="NZ_BATN01000030.1"/>
</dbReference>
<feature type="transmembrane region" description="Helical" evidence="2">
    <location>
        <begin position="37"/>
        <end position="54"/>
    </location>
</feature>
<dbReference type="EC" id="3.4.23.-" evidence="5"/>
<reference evidence="4 6" key="1">
    <citation type="journal article" date="2013" name="Biodegradation">
        <title>Occurrence of 4-tert-butylphenol (4-t-BP) biodegradation in an aquatic sample caused by the presence of Spirodela polyrrhiza and isolation of a 4-t-BP-utilizing bacterium.</title>
        <authorList>
            <person name="Ogata Y."/>
            <person name="Toyama T."/>
            <person name="Yu N."/>
            <person name="Wang X."/>
            <person name="Sei K."/>
            <person name="Ike M."/>
        </authorList>
    </citation>
    <scope>NUCLEOTIDE SEQUENCE [LARGE SCALE GENOMIC DNA]</scope>
    <source>
        <strain evidence="4 6">OMI</strain>
    </source>
</reference>
<dbReference type="PROSITE" id="PS00141">
    <property type="entry name" value="ASP_PROTEASE"/>
    <property type="match status" value="1"/>
</dbReference>
<evidence type="ECO:0000313" key="4">
    <source>
        <dbReference type="EMBL" id="GAY21430.1"/>
    </source>
</evidence>
<evidence type="ECO:0000313" key="5">
    <source>
        <dbReference type="EMBL" id="QOT72608.1"/>
    </source>
</evidence>
<evidence type="ECO:0000313" key="6">
    <source>
        <dbReference type="Proteomes" id="UP000221538"/>
    </source>
</evidence>
<reference evidence="4" key="4">
    <citation type="submission" date="2017-10" db="EMBL/GenBank/DDBJ databases">
        <authorList>
            <person name="Banno H."/>
            <person name="Chua N.-H."/>
        </authorList>
    </citation>
    <scope>NUCLEOTIDE SEQUENCE</scope>
    <source>
        <strain evidence="4">OMI</strain>
    </source>
</reference>